<evidence type="ECO:0000259" key="2">
    <source>
        <dbReference type="PROSITE" id="PS50011"/>
    </source>
</evidence>
<dbReference type="InterPro" id="IPR011009">
    <property type="entry name" value="Kinase-like_dom_sf"/>
</dbReference>
<dbReference type="InterPro" id="IPR051681">
    <property type="entry name" value="Ser/Thr_Kinases-Pseudokinases"/>
</dbReference>
<dbReference type="PANTHER" id="PTHR44329">
    <property type="entry name" value="SERINE/THREONINE-PROTEIN KINASE TNNI3K-RELATED"/>
    <property type="match status" value="1"/>
</dbReference>
<dbReference type="SMART" id="SM00671">
    <property type="entry name" value="SEL1"/>
    <property type="match status" value="5"/>
</dbReference>
<dbReference type="InterPro" id="IPR000719">
    <property type="entry name" value="Prot_kinase_dom"/>
</dbReference>
<dbReference type="PROSITE" id="PS00108">
    <property type="entry name" value="PROTEIN_KINASE_ST"/>
    <property type="match status" value="2"/>
</dbReference>
<name>A0ABR2L3K9_9EUKA</name>
<evidence type="ECO:0000313" key="3">
    <source>
        <dbReference type="EMBL" id="KAK8897317.1"/>
    </source>
</evidence>
<dbReference type="InterPro" id="IPR006597">
    <property type="entry name" value="Sel1-like"/>
</dbReference>
<organism evidence="3 4">
    <name type="scientific">Tritrichomonas musculus</name>
    <dbReference type="NCBI Taxonomy" id="1915356"/>
    <lineage>
        <taxon>Eukaryota</taxon>
        <taxon>Metamonada</taxon>
        <taxon>Parabasalia</taxon>
        <taxon>Tritrichomonadida</taxon>
        <taxon>Tritrichomonadidae</taxon>
        <taxon>Tritrichomonas</taxon>
    </lineage>
</organism>
<dbReference type="InterPro" id="IPR001245">
    <property type="entry name" value="Ser-Thr/Tyr_kinase_cat_dom"/>
</dbReference>
<dbReference type="Gene3D" id="1.25.40.10">
    <property type="entry name" value="Tetratricopeptide repeat domain"/>
    <property type="match status" value="2"/>
</dbReference>
<accession>A0ABR2L3K9</accession>
<dbReference type="Pfam" id="PF00069">
    <property type="entry name" value="Pkinase"/>
    <property type="match status" value="1"/>
</dbReference>
<protein>
    <recommendedName>
        <fullName evidence="2">Protein kinase domain-containing protein</fullName>
    </recommendedName>
</protein>
<dbReference type="SUPFAM" id="SSF81901">
    <property type="entry name" value="HCP-like"/>
    <property type="match status" value="2"/>
</dbReference>
<dbReference type="EMBL" id="JAPFFF010000002">
    <property type="protein sequence ID" value="KAK8897317.1"/>
    <property type="molecule type" value="Genomic_DNA"/>
</dbReference>
<keyword evidence="4" id="KW-1185">Reference proteome</keyword>
<dbReference type="SMART" id="SM00220">
    <property type="entry name" value="S_TKc"/>
    <property type="match status" value="3"/>
</dbReference>
<dbReference type="Proteomes" id="UP001470230">
    <property type="component" value="Unassembled WGS sequence"/>
</dbReference>
<dbReference type="Pfam" id="PF07714">
    <property type="entry name" value="PK_Tyr_Ser-Thr"/>
    <property type="match status" value="3"/>
</dbReference>
<feature type="domain" description="Protein kinase" evidence="2">
    <location>
        <begin position="1100"/>
        <end position="1375"/>
    </location>
</feature>
<dbReference type="PROSITE" id="PS50011">
    <property type="entry name" value="PROTEIN_KINASE_DOM"/>
    <property type="match status" value="4"/>
</dbReference>
<dbReference type="InterPro" id="IPR011990">
    <property type="entry name" value="TPR-like_helical_dom_sf"/>
</dbReference>
<feature type="domain" description="Protein kinase" evidence="2">
    <location>
        <begin position="34"/>
        <end position="341"/>
    </location>
</feature>
<evidence type="ECO:0000313" key="4">
    <source>
        <dbReference type="Proteomes" id="UP001470230"/>
    </source>
</evidence>
<feature type="region of interest" description="Disordered" evidence="1">
    <location>
        <begin position="1406"/>
        <end position="1456"/>
    </location>
</feature>
<dbReference type="SUPFAM" id="SSF56112">
    <property type="entry name" value="Protein kinase-like (PK-like)"/>
    <property type="match status" value="4"/>
</dbReference>
<evidence type="ECO:0000256" key="1">
    <source>
        <dbReference type="SAM" id="MobiDB-lite"/>
    </source>
</evidence>
<feature type="domain" description="Protein kinase" evidence="2">
    <location>
        <begin position="759"/>
        <end position="1033"/>
    </location>
</feature>
<proteinExistence type="predicted"/>
<dbReference type="Pfam" id="PF08238">
    <property type="entry name" value="Sel1"/>
    <property type="match status" value="5"/>
</dbReference>
<dbReference type="Gene3D" id="1.10.510.10">
    <property type="entry name" value="Transferase(Phosphotransferase) domain 1"/>
    <property type="match status" value="4"/>
</dbReference>
<dbReference type="PANTHER" id="PTHR44329:SF140">
    <property type="entry name" value="INACTIVE PROTEIN TYROSINE KINASE PTKL"/>
    <property type="match status" value="1"/>
</dbReference>
<reference evidence="3 4" key="1">
    <citation type="submission" date="2024-04" db="EMBL/GenBank/DDBJ databases">
        <title>Tritrichomonas musculus Genome.</title>
        <authorList>
            <person name="Alves-Ferreira E."/>
            <person name="Grigg M."/>
            <person name="Lorenzi H."/>
            <person name="Galac M."/>
        </authorList>
    </citation>
    <scope>NUCLEOTIDE SEQUENCE [LARGE SCALE GENOMIC DNA]</scope>
    <source>
        <strain evidence="3 4">EAF2021</strain>
    </source>
</reference>
<dbReference type="PRINTS" id="PR00109">
    <property type="entry name" value="TYRKINASE"/>
</dbReference>
<sequence>MLWQNIYPNPSANSFFISSMKTNLSTFSDYVINFKMESIYSTNTRNISLKNEYFDMKGFVYISEKEENEEKNENFDDIAIKKSKICFLLRKIRNILTGKICVSKEYVKDGTLLYKYHIINFIRSLKIMLQLNHPSVLKCIGFYPTEFKSLPTVITEYASNGTLDKMINKKSNPEWNETKILINIYGIAAGMAYLHQHNIVHRDLKAENIYLDESYYPKIGGFHLSKEMKREEDETSQHLKGTPAYISPETYSKHIYNEKSDVYSYSLIIYELFSKHRAYEEYDNVEYLSRDINEEHKRPTIDENIPKCYKELIERCWSENPKDRPTFSSILKELRTNNEFINDSIDSSEYEQYIKHIDEYPITFEPADLHQIDEYYMTNIHLFPSFSDVSHLKDIYETEMNNILPNLHILDIKNYSKEKKIFQNKLIKIHEIKEEGTGNLFYCKEPYFDEVCENDDKRAIQSVMNYFYFEISYSFLLSHLSLLNFVGYSPTNYKGKQIPMAIYQHASHGSLRDIILIEKENDFIEGWDDTAKLIAIYGIASFLSYLHSKGNIHFNLTPDNIYLDDFFFPKITGIMIYQNQSDFFYHSNKLGTIKNIMDMSFSSPEIMEGNVFDKSVDIYSFAMIVYSIISKDIPFKRKAPFSIQYDILNGVRPEFKDDFPICYQKLVEKCWSQNPKDRLTADEVVFELKTNPEFVTENIDKEKYYNFIKLIEESLTSKESNIEELLKMKDYSFLKVRIGKEIQKKKFSLNIGSINLENFEKKTKIGAGSFGNVYKVLEKETGTIDAAKVSKYDINECDESTIINFEREIQIISELNFPSILKFVGYSPINFKNKLKPVVITELVTNGTLGSIIDLERKSCANHNWDDTKKLINIYGIAAGMKYLHQLNIAHRDLKPENILMDEFLFPKIADFGLSKHITNNNDEDNSIAGSDLKGTYAYCAPEILKYNNYTLFGDVYAFGIIVYEIMTDEELYKGLDLYQLFKLINECYRPEFKYPIADCYRDLIERCWSEDYKSRPSFEEIVELLETDKNFITENVDEEEYLDYVSYIKESFSSNETKKSKHKQFNKVEMKNNDQIKKEEEEKLKENPFHDFFLDLSKFEREKIISKSDYSKLYKVKDKRTNIVYQGEISIFEVNNVSNEEMSCFVNELKIITQMDHPTFLKLIGYSPIDFKNNPNPTIISELCLNNTLKDIFDLEKKIKKVRGWDDTKKLINLYGIASGMSYLHSHEILHRNLRMENVFLDDYLFPKIGNFGLLTRFLNLDMMSHQSMTGLKCTPIYLSPEVLQTKSYSKASDVYSFAFIVYQVVTGEVPFSNLSSSHKVFNEVVLKGERPRIKETVPNVYKELIKKCWSEDPNERPTFEEISTLLKTNTEFITDEINKEDFIKYIKEIEQKLEKDKCKSISEEKTQKIDENDNNNSTNSIEKSQKVEEDNNESSNTKENTQKVEENDINSTNSFEISQKIEECNNEASNTDTGNFEECAIQLLNDDDESPQKAQEVIYEEPEKDSDIIEECISSKNSKELMSHLKNSSDFEKASTVFDRCFHLSKDFFIELCQEGITNNNAVAHHKYALYLIYQQKKYDEAIPHLKESIRQGFTRSYFSLSRLLQSHYHNDKHAFKVAFEGMKKGDKYCQCLFGYFTAKGIGTSKDHSKGVEAMLKSEFNDFYENLPTDIAIYLSKIEGREEESFKWFERAFEKHQTKETINNYGVCFLRGFGTERNHEKAFEIFKLGEAQNDCISMYHIGFILEGKEPIKSLEYYKKAAQKGFVPAQLKYSFLRKEKDAEESMKFCKLAADQNDSESQFVFGFINEDKDPDVSIEYHKRAANNDNVKSLEILSKRYSLESDSENTHKYMNKLILRGNSKVPIEYAIGLYKSKHYKQAYGYFENISKTNNPIAMYYLAVMHYYGLGCGEDRHKTYEMMAELSKKGIDKATEFLEEKFKK</sequence>
<dbReference type="InterPro" id="IPR008271">
    <property type="entry name" value="Ser/Thr_kinase_AS"/>
</dbReference>
<comment type="caution">
    <text evidence="3">The sequence shown here is derived from an EMBL/GenBank/DDBJ whole genome shotgun (WGS) entry which is preliminary data.</text>
</comment>
<gene>
    <name evidence="3" type="ORF">M9Y10_015259</name>
</gene>
<feature type="domain" description="Protein kinase" evidence="2">
    <location>
        <begin position="415"/>
        <end position="694"/>
    </location>
</feature>